<evidence type="ECO:0000256" key="1">
    <source>
        <dbReference type="ARBA" id="ARBA00004141"/>
    </source>
</evidence>
<evidence type="ECO:0000256" key="2">
    <source>
        <dbReference type="ARBA" id="ARBA00022692"/>
    </source>
</evidence>
<evidence type="ECO:0008006" key="10">
    <source>
        <dbReference type="Google" id="ProtNLM"/>
    </source>
</evidence>
<organism evidence="8 9">
    <name type="scientific">Xenoophorus captivus</name>
    <dbReference type="NCBI Taxonomy" id="1517983"/>
    <lineage>
        <taxon>Eukaryota</taxon>
        <taxon>Metazoa</taxon>
        <taxon>Chordata</taxon>
        <taxon>Craniata</taxon>
        <taxon>Vertebrata</taxon>
        <taxon>Euteleostomi</taxon>
        <taxon>Actinopterygii</taxon>
        <taxon>Neopterygii</taxon>
        <taxon>Teleostei</taxon>
        <taxon>Neoteleostei</taxon>
        <taxon>Acanthomorphata</taxon>
        <taxon>Ovalentaria</taxon>
        <taxon>Atherinomorphae</taxon>
        <taxon>Cyprinodontiformes</taxon>
        <taxon>Goodeidae</taxon>
        <taxon>Xenoophorus</taxon>
    </lineage>
</organism>
<protein>
    <recommendedName>
        <fullName evidence="10">Acetylcholine receptor subunit delta</fullName>
    </recommendedName>
</protein>
<keyword evidence="3 5" id="KW-1133">Transmembrane helix</keyword>
<keyword evidence="2 5" id="KW-0812">Transmembrane</keyword>
<dbReference type="SUPFAM" id="SSF63712">
    <property type="entry name" value="Nicotinic receptor ligand binding domain-like"/>
    <property type="match status" value="1"/>
</dbReference>
<keyword evidence="4 5" id="KW-0472">Membrane</keyword>
<feature type="domain" description="Neurotransmitter-gated ion-channel transmembrane" evidence="7">
    <location>
        <begin position="73"/>
        <end position="169"/>
    </location>
</feature>
<name>A0ABV0R7U5_9TELE</name>
<sequence length="229" mass="26393">MLLKEDGNETHNYTVEWIVTDPESFTENGEWEIIHRPAKKNTYKHIPMESNKHQDITFYLVIKRKPLFYIVNIIIPCVLISFLASLVYYLPADSGEKMTLSISVLLAQSVFLLLISQRLPETSMSVPLIVKYLMFIMVLVTIVVLNCVVVLNLHFRTPSTHVMSEWTKKEKDNWSGIARTVDRLCLFLITPVMTFGTIIIFLTGICNHPPRLPFKGDPHDYSEDNPRLL</sequence>
<dbReference type="Proteomes" id="UP001434883">
    <property type="component" value="Unassembled WGS sequence"/>
</dbReference>
<comment type="caution">
    <text evidence="8">The sequence shown here is derived from an EMBL/GenBank/DDBJ whole genome shotgun (WGS) entry which is preliminary data.</text>
</comment>
<dbReference type="Gene3D" id="2.70.170.10">
    <property type="entry name" value="Neurotransmitter-gated ion-channel ligand-binding domain"/>
    <property type="match status" value="1"/>
</dbReference>
<dbReference type="InterPro" id="IPR036734">
    <property type="entry name" value="Neur_chan_lig-bd_sf"/>
</dbReference>
<evidence type="ECO:0000256" key="5">
    <source>
        <dbReference type="SAM" id="Phobius"/>
    </source>
</evidence>
<evidence type="ECO:0000259" key="7">
    <source>
        <dbReference type="Pfam" id="PF02932"/>
    </source>
</evidence>
<dbReference type="CDD" id="cd19064">
    <property type="entry name" value="LGIC_TM_nAChR"/>
    <property type="match status" value="1"/>
</dbReference>
<comment type="subcellular location">
    <subcellularLocation>
        <location evidence="1">Membrane</location>
        <topology evidence="1">Multi-pass membrane protein</topology>
    </subcellularLocation>
</comment>
<evidence type="ECO:0000313" key="8">
    <source>
        <dbReference type="EMBL" id="MEQ2204195.1"/>
    </source>
</evidence>
<evidence type="ECO:0000256" key="4">
    <source>
        <dbReference type="ARBA" id="ARBA00023136"/>
    </source>
</evidence>
<dbReference type="PANTHER" id="PTHR18945">
    <property type="entry name" value="NEUROTRANSMITTER GATED ION CHANNEL"/>
    <property type="match status" value="1"/>
</dbReference>
<dbReference type="InterPro" id="IPR006029">
    <property type="entry name" value="Neurotrans-gated_channel_TM"/>
</dbReference>
<dbReference type="Pfam" id="PF02931">
    <property type="entry name" value="Neur_chan_LBD"/>
    <property type="match status" value="1"/>
</dbReference>
<evidence type="ECO:0000256" key="3">
    <source>
        <dbReference type="ARBA" id="ARBA00022989"/>
    </source>
</evidence>
<accession>A0ABV0R7U5</accession>
<dbReference type="InterPro" id="IPR006201">
    <property type="entry name" value="Neur_channel"/>
</dbReference>
<evidence type="ECO:0000313" key="9">
    <source>
        <dbReference type="Proteomes" id="UP001434883"/>
    </source>
</evidence>
<feature type="domain" description="Neurotransmitter-gated ion-channel ligand-binding" evidence="6">
    <location>
        <begin position="14"/>
        <end position="66"/>
    </location>
</feature>
<gene>
    <name evidence="8" type="ORF">XENOCAPTIV_009432</name>
</gene>
<dbReference type="InterPro" id="IPR006202">
    <property type="entry name" value="Neur_chan_lig-bd"/>
</dbReference>
<proteinExistence type="predicted"/>
<evidence type="ECO:0000259" key="6">
    <source>
        <dbReference type="Pfam" id="PF02931"/>
    </source>
</evidence>
<feature type="transmembrane region" description="Helical" evidence="5">
    <location>
        <begin position="132"/>
        <end position="153"/>
    </location>
</feature>
<reference evidence="8 9" key="1">
    <citation type="submission" date="2021-06" db="EMBL/GenBank/DDBJ databases">
        <authorList>
            <person name="Palmer J.M."/>
        </authorList>
    </citation>
    <scope>NUCLEOTIDE SEQUENCE [LARGE SCALE GENOMIC DNA]</scope>
    <source>
        <strain evidence="8 9">XC_2019</strain>
        <tissue evidence="8">Muscle</tissue>
    </source>
</reference>
<dbReference type="EMBL" id="JAHRIN010035739">
    <property type="protein sequence ID" value="MEQ2204195.1"/>
    <property type="molecule type" value="Genomic_DNA"/>
</dbReference>
<feature type="transmembrane region" description="Helical" evidence="5">
    <location>
        <begin position="184"/>
        <end position="205"/>
    </location>
</feature>
<dbReference type="InterPro" id="IPR036719">
    <property type="entry name" value="Neuro-gated_channel_TM_sf"/>
</dbReference>
<dbReference type="InterPro" id="IPR038050">
    <property type="entry name" value="Neuro_actylchol_rec"/>
</dbReference>
<dbReference type="Gene3D" id="1.20.58.390">
    <property type="entry name" value="Neurotransmitter-gated ion-channel transmembrane domain"/>
    <property type="match status" value="1"/>
</dbReference>
<dbReference type="Pfam" id="PF02932">
    <property type="entry name" value="Neur_chan_memb"/>
    <property type="match status" value="1"/>
</dbReference>
<feature type="transmembrane region" description="Helical" evidence="5">
    <location>
        <begin position="67"/>
        <end position="90"/>
    </location>
</feature>
<dbReference type="SUPFAM" id="SSF90112">
    <property type="entry name" value="Neurotransmitter-gated ion-channel transmembrane pore"/>
    <property type="match status" value="1"/>
</dbReference>
<keyword evidence="9" id="KW-1185">Reference proteome</keyword>